<dbReference type="PANTHER" id="PTHR42995:SF5">
    <property type="entry name" value="ACETYL-COENZYME A CARBOXYLASE CARBOXYL TRANSFERASE SUBUNIT BETA, CHLOROPLASTIC"/>
    <property type="match status" value="1"/>
</dbReference>
<keyword evidence="4 13" id="KW-0479">Metal-binding</keyword>
<evidence type="ECO:0000256" key="11">
    <source>
        <dbReference type="ARBA" id="ARBA00023160"/>
    </source>
</evidence>
<organism evidence="15 16">
    <name type="scientific">Fructilactobacillus myrtifloralis</name>
    <dbReference type="NCBI Taxonomy" id="2940301"/>
    <lineage>
        <taxon>Bacteria</taxon>
        <taxon>Bacillati</taxon>
        <taxon>Bacillota</taxon>
        <taxon>Bacilli</taxon>
        <taxon>Lactobacillales</taxon>
        <taxon>Lactobacillaceae</taxon>
        <taxon>Fructilactobacillus</taxon>
    </lineage>
</organism>
<keyword evidence="16" id="KW-1185">Reference proteome</keyword>
<dbReference type="InterPro" id="IPR000438">
    <property type="entry name" value="Acetyl_CoA_COase_Trfase_b_su"/>
</dbReference>
<evidence type="ECO:0000256" key="9">
    <source>
        <dbReference type="ARBA" id="ARBA00022840"/>
    </source>
</evidence>
<evidence type="ECO:0000256" key="8">
    <source>
        <dbReference type="ARBA" id="ARBA00022833"/>
    </source>
</evidence>
<accession>A0ABY5BRB9</accession>
<keyword evidence="8 13" id="KW-0862">Zinc</keyword>
<evidence type="ECO:0000313" key="16">
    <source>
        <dbReference type="Proteomes" id="UP001056707"/>
    </source>
</evidence>
<evidence type="ECO:0000256" key="4">
    <source>
        <dbReference type="ARBA" id="ARBA00022723"/>
    </source>
</evidence>
<evidence type="ECO:0000256" key="2">
    <source>
        <dbReference type="ARBA" id="ARBA00022516"/>
    </source>
</evidence>
<evidence type="ECO:0000256" key="7">
    <source>
        <dbReference type="ARBA" id="ARBA00022832"/>
    </source>
</evidence>
<keyword evidence="6 13" id="KW-0863">Zinc-finger</keyword>
<dbReference type="PANTHER" id="PTHR42995">
    <property type="entry name" value="ACETYL-COENZYME A CARBOXYLASE CARBOXYL TRANSFERASE SUBUNIT BETA, CHLOROPLASTIC"/>
    <property type="match status" value="1"/>
</dbReference>
<feature type="binding site" evidence="13">
    <location>
        <position position="28"/>
    </location>
    <ligand>
        <name>Zn(2+)</name>
        <dbReference type="ChEBI" id="CHEBI:29105"/>
    </ligand>
</feature>
<proteinExistence type="inferred from homology"/>
<keyword evidence="2 13" id="KW-0444">Lipid biosynthesis</keyword>
<comment type="similarity">
    <text evidence="13">Belongs to the AccD/PCCB family.</text>
</comment>
<dbReference type="EMBL" id="CP097116">
    <property type="protein sequence ID" value="USS84783.1"/>
    <property type="molecule type" value="Genomic_DNA"/>
</dbReference>
<comment type="cofactor">
    <cofactor evidence="13">
        <name>Zn(2+)</name>
        <dbReference type="ChEBI" id="CHEBI:29105"/>
    </cofactor>
    <text evidence="13">Binds 1 zinc ion per subunit.</text>
</comment>
<keyword evidence="10 13" id="KW-0443">Lipid metabolism</keyword>
<keyword evidence="5 13" id="KW-0547">Nucleotide-binding</keyword>
<feature type="binding site" evidence="13">
    <location>
        <position position="49"/>
    </location>
    <ligand>
        <name>Zn(2+)</name>
        <dbReference type="ChEBI" id="CHEBI:29105"/>
    </ligand>
</feature>
<gene>
    <name evidence="13" type="primary">accD</name>
    <name evidence="15" type="ORF">M3M35_05615</name>
</gene>
<feature type="domain" description="CoA carboxyltransferase N-terminal" evidence="14">
    <location>
        <begin position="24"/>
        <end position="279"/>
    </location>
</feature>
<dbReference type="Pfam" id="PF01039">
    <property type="entry name" value="Carboxyl_trans"/>
    <property type="match status" value="1"/>
</dbReference>
<evidence type="ECO:0000256" key="5">
    <source>
        <dbReference type="ARBA" id="ARBA00022741"/>
    </source>
</evidence>
<sequence length="279" mass="30885">MEQNNAKQPSPAELQKRMEQIPDVWTKCPICGEMIYKKHLDRFKECPNCHYGFRLGAQARIALLCDDFQPYNDQLQAPSKFQDPKYQQKLQQARATTKLNEAVLTGTGTIAGQRAAIGVMDWRFIMGSLGTTTGELLARLFELATKDHLPVVIFTASGGARMQEGIESLMQMAKVSEAVAEHSRAGLVYISYLCDPTTGGVTASFAMEGDLLLSEPHALIGFAGRRVIERTIQQVPPKDFQRAETLLKHGFLDAIVPRREMVTTLGQILAIHEGGGWHG</sequence>
<keyword evidence="7 13" id="KW-0276">Fatty acid metabolism</keyword>
<comment type="caution">
    <text evidence="13">Lacks conserved residue(s) required for the propagation of feature annotation.</text>
</comment>
<dbReference type="HAMAP" id="MF_01395">
    <property type="entry name" value="AcetylCoA_CT_beta"/>
    <property type="match status" value="1"/>
</dbReference>
<protein>
    <recommendedName>
        <fullName evidence="13">Acetyl-coenzyme A carboxylase carboxyl transferase subunit beta</fullName>
        <shortName evidence="13">ACCase subunit beta</shortName>
        <shortName evidence="13">Acetyl-CoA carboxylase carboxyltransferase subunit beta</shortName>
        <ecNumber evidence="13">2.1.3.15</ecNumber>
    </recommendedName>
</protein>
<comment type="catalytic activity">
    <reaction evidence="13">
        <text>N(6)-carboxybiotinyl-L-lysyl-[protein] + acetyl-CoA = N(6)-biotinyl-L-lysyl-[protein] + malonyl-CoA</text>
        <dbReference type="Rhea" id="RHEA:54728"/>
        <dbReference type="Rhea" id="RHEA-COMP:10505"/>
        <dbReference type="Rhea" id="RHEA-COMP:10506"/>
        <dbReference type="ChEBI" id="CHEBI:57288"/>
        <dbReference type="ChEBI" id="CHEBI:57384"/>
        <dbReference type="ChEBI" id="CHEBI:83144"/>
        <dbReference type="ChEBI" id="CHEBI:83145"/>
        <dbReference type="EC" id="2.1.3.15"/>
    </reaction>
</comment>
<keyword evidence="9 13" id="KW-0067">ATP-binding</keyword>
<comment type="function">
    <text evidence="12 13">Component of the acetyl coenzyme A carboxylase (ACC) complex. Biotin carboxylase (BC) catalyzes the carboxylation of biotin on its carrier protein (BCCP) and then the CO(2) group is transferred by the transcarboxylase to acetyl-CoA to form malonyl-CoA.</text>
</comment>
<dbReference type="SUPFAM" id="SSF52096">
    <property type="entry name" value="ClpP/crotonase"/>
    <property type="match status" value="1"/>
</dbReference>
<evidence type="ECO:0000256" key="12">
    <source>
        <dbReference type="ARBA" id="ARBA00025280"/>
    </source>
</evidence>
<dbReference type="InterPro" id="IPR041010">
    <property type="entry name" value="Znf-ACC"/>
</dbReference>
<dbReference type="InterPro" id="IPR034733">
    <property type="entry name" value="AcCoA_carboxyl_beta"/>
</dbReference>
<evidence type="ECO:0000313" key="15">
    <source>
        <dbReference type="EMBL" id="USS84783.1"/>
    </source>
</evidence>
<evidence type="ECO:0000256" key="1">
    <source>
        <dbReference type="ARBA" id="ARBA00004496"/>
    </source>
</evidence>
<evidence type="ECO:0000256" key="3">
    <source>
        <dbReference type="ARBA" id="ARBA00022679"/>
    </source>
</evidence>
<feature type="binding site" evidence="13">
    <location>
        <position position="46"/>
    </location>
    <ligand>
        <name>Zn(2+)</name>
        <dbReference type="ChEBI" id="CHEBI:29105"/>
    </ligand>
</feature>
<dbReference type="Proteomes" id="UP001056707">
    <property type="component" value="Chromosome"/>
</dbReference>
<keyword evidence="11 13" id="KW-0275">Fatty acid biosynthesis</keyword>
<name>A0ABY5BRB9_9LACO</name>
<feature type="binding site" evidence="13">
    <location>
        <position position="31"/>
    </location>
    <ligand>
        <name>Zn(2+)</name>
        <dbReference type="ChEBI" id="CHEBI:29105"/>
    </ligand>
</feature>
<dbReference type="Pfam" id="PF17848">
    <property type="entry name" value="Zn_ribbon_ACC"/>
    <property type="match status" value="1"/>
</dbReference>
<evidence type="ECO:0000256" key="6">
    <source>
        <dbReference type="ARBA" id="ARBA00022771"/>
    </source>
</evidence>
<reference evidence="15" key="1">
    <citation type="submission" date="2022-05" db="EMBL/GenBank/DDBJ databases">
        <authorList>
            <person name="Oliphant S.A."/>
            <person name="Watson-Haigh N.S."/>
            <person name="Sumby K.M."/>
            <person name="Gardner J.M."/>
            <person name="Jiranek V."/>
        </authorList>
    </citation>
    <scope>NUCLEOTIDE SEQUENCE</scope>
    <source>
        <strain evidence="15">KI16_H9</strain>
    </source>
</reference>
<evidence type="ECO:0000256" key="10">
    <source>
        <dbReference type="ARBA" id="ARBA00023098"/>
    </source>
</evidence>
<dbReference type="Gene3D" id="3.90.226.10">
    <property type="entry name" value="2-enoyl-CoA Hydratase, Chain A, domain 1"/>
    <property type="match status" value="1"/>
</dbReference>
<keyword evidence="3 13" id="KW-0808">Transferase</keyword>
<dbReference type="PROSITE" id="PS50980">
    <property type="entry name" value="COA_CT_NTER"/>
    <property type="match status" value="1"/>
</dbReference>
<keyword evidence="13" id="KW-0963">Cytoplasm</keyword>
<dbReference type="InterPro" id="IPR011762">
    <property type="entry name" value="COA_CT_N"/>
</dbReference>
<comment type="pathway">
    <text evidence="13">Lipid metabolism; malonyl-CoA biosynthesis; malonyl-CoA from acetyl-CoA: step 1/1.</text>
</comment>
<dbReference type="PRINTS" id="PR01070">
    <property type="entry name" value="ACCCTRFRASEB"/>
</dbReference>
<evidence type="ECO:0000256" key="13">
    <source>
        <dbReference type="HAMAP-Rule" id="MF_01395"/>
    </source>
</evidence>
<comment type="subunit">
    <text evidence="13">Acetyl-CoA carboxylase is a heterohexamer composed of biotin carboxyl carrier protein (AccB), biotin carboxylase (AccC) and two subunits each of ACCase subunit alpha (AccA) and ACCase subunit beta (AccD).</text>
</comment>
<dbReference type="InterPro" id="IPR029045">
    <property type="entry name" value="ClpP/crotonase-like_dom_sf"/>
</dbReference>
<evidence type="ECO:0000259" key="14">
    <source>
        <dbReference type="PROSITE" id="PS50980"/>
    </source>
</evidence>
<dbReference type="EC" id="2.1.3.15" evidence="13"/>
<dbReference type="RefSeq" id="WP_252749686.1">
    <property type="nucleotide sequence ID" value="NZ_CP097116.1"/>
</dbReference>
<comment type="subcellular location">
    <subcellularLocation>
        <location evidence="1 13">Cytoplasm</location>
    </subcellularLocation>
</comment>
<dbReference type="GO" id="GO:0016740">
    <property type="term" value="F:transferase activity"/>
    <property type="evidence" value="ECO:0007669"/>
    <property type="project" value="UniProtKB-KW"/>
</dbReference>